<organism evidence="1 2">
    <name type="scientific">Puccinia graminis f. sp. tritici</name>
    <dbReference type="NCBI Taxonomy" id="56615"/>
    <lineage>
        <taxon>Eukaryota</taxon>
        <taxon>Fungi</taxon>
        <taxon>Dikarya</taxon>
        <taxon>Basidiomycota</taxon>
        <taxon>Pucciniomycotina</taxon>
        <taxon>Pucciniomycetes</taxon>
        <taxon>Pucciniales</taxon>
        <taxon>Pucciniaceae</taxon>
        <taxon>Puccinia</taxon>
    </lineage>
</organism>
<keyword evidence="2" id="KW-1185">Reference proteome</keyword>
<reference evidence="1 2" key="1">
    <citation type="submission" date="2019-05" db="EMBL/GenBank/DDBJ databases">
        <title>Emergence of the Ug99 lineage of the wheat stem rust pathogen through somatic hybridization.</title>
        <authorList>
            <person name="Li F."/>
            <person name="Upadhyaya N.M."/>
            <person name="Sperschneider J."/>
            <person name="Matny O."/>
            <person name="Nguyen-Phuc H."/>
            <person name="Mago R."/>
            <person name="Raley C."/>
            <person name="Miller M.E."/>
            <person name="Silverstein K.A.T."/>
            <person name="Henningsen E."/>
            <person name="Hirsch C.D."/>
            <person name="Visser B."/>
            <person name="Pretorius Z.A."/>
            <person name="Steffenson B.J."/>
            <person name="Schwessinger B."/>
            <person name="Dodds P.N."/>
            <person name="Figueroa M."/>
        </authorList>
    </citation>
    <scope>NUCLEOTIDE SEQUENCE [LARGE SCALE GENOMIC DNA]</scope>
    <source>
        <strain evidence="1">21-0</strain>
    </source>
</reference>
<dbReference type="EMBL" id="VSWC01000197">
    <property type="protein sequence ID" value="KAA1064867.1"/>
    <property type="molecule type" value="Genomic_DNA"/>
</dbReference>
<dbReference type="AlphaFoldDB" id="A0A5B0LJ27"/>
<evidence type="ECO:0000313" key="2">
    <source>
        <dbReference type="Proteomes" id="UP000324748"/>
    </source>
</evidence>
<dbReference type="Proteomes" id="UP000324748">
    <property type="component" value="Unassembled WGS sequence"/>
</dbReference>
<proteinExistence type="predicted"/>
<protein>
    <submittedName>
        <fullName evidence="1">Uncharacterized protein</fullName>
    </submittedName>
</protein>
<comment type="caution">
    <text evidence="1">The sequence shown here is derived from an EMBL/GenBank/DDBJ whole genome shotgun (WGS) entry which is preliminary data.</text>
</comment>
<gene>
    <name evidence="1" type="ORF">PGT21_017679</name>
</gene>
<sequence>MKSEFEPNSLRLGYLTSEEDDEFILASEALRMGGFGQSVPVPIPHEPGVHRVHQRKELSKQFVPPIANSG</sequence>
<evidence type="ECO:0000313" key="1">
    <source>
        <dbReference type="EMBL" id="KAA1064867.1"/>
    </source>
</evidence>
<name>A0A5B0LJ27_PUCGR</name>
<accession>A0A5B0LJ27</accession>